<name>A0ABQ8UUU7_9EUKA</name>
<evidence type="ECO:0000256" key="1">
    <source>
        <dbReference type="ARBA" id="ARBA00007073"/>
    </source>
</evidence>
<comment type="caution">
    <text evidence="3">The sequence shown here is derived from an EMBL/GenBank/DDBJ whole genome shotgun (WGS) entry which is preliminary data.</text>
</comment>
<keyword evidence="4" id="KW-1185">Reference proteome</keyword>
<dbReference type="Proteomes" id="UP001141327">
    <property type="component" value="Unassembled WGS sequence"/>
</dbReference>
<accession>A0ABQ8UUU7</accession>
<comment type="similarity">
    <text evidence="1">Belongs to the CTAG/PCC1 family.</text>
</comment>
<reference evidence="3" key="1">
    <citation type="journal article" date="2022" name="bioRxiv">
        <title>Genomics of Preaxostyla Flagellates Illuminates Evolutionary Transitions and the Path Towards Mitochondrial Loss.</title>
        <authorList>
            <person name="Novak L.V.F."/>
            <person name="Treitli S.C."/>
            <person name="Pyrih J."/>
            <person name="Halakuc P."/>
            <person name="Pipaliya S.V."/>
            <person name="Vacek V."/>
            <person name="Brzon O."/>
            <person name="Soukal P."/>
            <person name="Eme L."/>
            <person name="Dacks J.B."/>
            <person name="Karnkowska A."/>
            <person name="Elias M."/>
            <person name="Hampl V."/>
        </authorList>
    </citation>
    <scope>NUCLEOTIDE SEQUENCE</scope>
    <source>
        <strain evidence="3">RCP-MX</strain>
    </source>
</reference>
<sequence length="118" mass="13639">MASQRTEEPMPMDHECTLRIKYDTTEQAHMVLRALSVDRELAPERANKELRVEGNFLVAHFKAVEFRLLRTTLSAFTEMVLLANRTFDLATDKLIQELQDEEHRPTAATATPQQKPRM</sequence>
<evidence type="ECO:0000313" key="3">
    <source>
        <dbReference type="EMBL" id="KAJ4462881.1"/>
    </source>
</evidence>
<evidence type="ECO:0000313" key="4">
    <source>
        <dbReference type="Proteomes" id="UP001141327"/>
    </source>
</evidence>
<evidence type="ECO:0000256" key="2">
    <source>
        <dbReference type="SAM" id="MobiDB-lite"/>
    </source>
</evidence>
<dbReference type="Gene3D" id="3.30.310.50">
    <property type="entry name" value="Alpha-D-phosphohexomutase, C-terminal domain"/>
    <property type="match status" value="1"/>
</dbReference>
<feature type="region of interest" description="Disordered" evidence="2">
    <location>
        <begin position="98"/>
        <end position="118"/>
    </location>
</feature>
<dbReference type="InterPro" id="IPR015419">
    <property type="entry name" value="CTAG/Pcc1"/>
</dbReference>
<organism evidence="3 4">
    <name type="scientific">Paratrimastix pyriformis</name>
    <dbReference type="NCBI Taxonomy" id="342808"/>
    <lineage>
        <taxon>Eukaryota</taxon>
        <taxon>Metamonada</taxon>
        <taxon>Preaxostyla</taxon>
        <taxon>Paratrimastigidae</taxon>
        <taxon>Paratrimastix</taxon>
    </lineage>
</organism>
<dbReference type="EMBL" id="JAPMOS010000001">
    <property type="protein sequence ID" value="KAJ4462881.1"/>
    <property type="molecule type" value="Genomic_DNA"/>
</dbReference>
<dbReference type="PANTHER" id="PTHR31283">
    <property type="entry name" value="EKC/KEOPS COMPLEX SUBUNIT PCC1 FAMILY MEMBER"/>
    <property type="match status" value="1"/>
</dbReference>
<dbReference type="PANTHER" id="PTHR31283:SF5">
    <property type="entry name" value="EKC_KEOPS COMPLEX SUBUNIT LAGE3"/>
    <property type="match status" value="1"/>
</dbReference>
<dbReference type="Pfam" id="PF09341">
    <property type="entry name" value="Pcc1"/>
    <property type="match status" value="1"/>
</dbReference>
<feature type="compositionally biased region" description="Polar residues" evidence="2">
    <location>
        <begin position="108"/>
        <end position="118"/>
    </location>
</feature>
<protein>
    <submittedName>
        <fullName evidence="3">EKC/KEOPS complex subunit PCC1/LAGE3</fullName>
    </submittedName>
</protein>
<gene>
    <name evidence="3" type="ORF">PAPYR_89</name>
</gene>
<proteinExistence type="inferred from homology"/>